<organism evidence="2 3">
    <name type="scientific">Rhizobium azibense</name>
    <dbReference type="NCBI Taxonomy" id="1136135"/>
    <lineage>
        <taxon>Bacteria</taxon>
        <taxon>Pseudomonadati</taxon>
        <taxon>Pseudomonadota</taxon>
        <taxon>Alphaproteobacteria</taxon>
        <taxon>Hyphomicrobiales</taxon>
        <taxon>Rhizobiaceae</taxon>
        <taxon>Rhizobium/Agrobacterium group</taxon>
        <taxon>Rhizobium</taxon>
    </lineage>
</organism>
<evidence type="ECO:0000313" key="3">
    <source>
        <dbReference type="Proteomes" id="UP000295507"/>
    </source>
</evidence>
<evidence type="ECO:0000313" key="2">
    <source>
        <dbReference type="EMBL" id="TCU32816.1"/>
    </source>
</evidence>
<name>A0A4R3RMS1_9HYPH</name>
<protein>
    <submittedName>
        <fullName evidence="2">Uncharacterized protein</fullName>
    </submittedName>
</protein>
<evidence type="ECO:0000256" key="1">
    <source>
        <dbReference type="SAM" id="MobiDB-lite"/>
    </source>
</evidence>
<comment type="caution">
    <text evidence="2">The sequence shown here is derived from an EMBL/GenBank/DDBJ whole genome shotgun (WGS) entry which is preliminary data.</text>
</comment>
<reference evidence="2 3" key="1">
    <citation type="submission" date="2019-03" db="EMBL/GenBank/DDBJ databases">
        <title>Genomic Encyclopedia of Type Strains, Phase IV (KMG-V): Genome sequencing to study the core and pangenomes of soil and plant-associated prokaryotes.</title>
        <authorList>
            <person name="Whitman W."/>
        </authorList>
    </citation>
    <scope>NUCLEOTIDE SEQUENCE [LARGE SCALE GENOMIC DNA]</scope>
    <source>
        <strain evidence="2 3">IE4868</strain>
    </source>
</reference>
<proteinExistence type="predicted"/>
<dbReference type="EMBL" id="SMBK01000018">
    <property type="protein sequence ID" value="TCU32816.1"/>
    <property type="molecule type" value="Genomic_DNA"/>
</dbReference>
<accession>A0A4R3RMS1</accession>
<dbReference type="AlphaFoldDB" id="A0A4R3RMS1"/>
<gene>
    <name evidence="2" type="ORF">EV129_11838</name>
</gene>
<dbReference type="Proteomes" id="UP000295507">
    <property type="component" value="Unassembled WGS sequence"/>
</dbReference>
<sequence>MEPYCHGLRPTVFGRALLTPSSYPSRQGRFKNRASCAQRLEKFFIFIQWLSEAASASWPNNIVSRIRQTRQRRILLRADQPKTRSLRAAWALVGMVLARDLEAGASGRASGGLFAAGINIQKAEKSPHEEQPRMTCMVGVINFGSVHVGDDSARPPGDDAVGEEHRDPRSNSRDARTRLRHHATAAGRLFRVSPVGLRRCLRSSPLLRLPRRLKSRTISHFGSAVI</sequence>
<feature type="region of interest" description="Disordered" evidence="1">
    <location>
        <begin position="148"/>
        <end position="176"/>
    </location>
</feature>